<evidence type="ECO:0008006" key="3">
    <source>
        <dbReference type="Google" id="ProtNLM"/>
    </source>
</evidence>
<sequence>NVADATCLVPNDRGSREAIQTIPATADLSLKFEVLDGISGNVLITESDAEDSQDVRISIQMRATSTQLLEQLEQRVSRFNEPVTNNGYFSVVHIHDRNGEDMKKKLLHKNCARADIVIVYPRSSPGTGKLQVLVGNGELTVKMKPLANNGTMSSSGTMHPGTLASFEEVDLELMNGGINIENLVASRRLHAGVFNGYIHGHVHSAGKITARTMNGQIQLTVDTELLRPDWNPYDLTVAAETLSGEIALDLVRRFAGHFKISTTIGTPTINQSNNNTDILKYSRQHSKILSGWISADGSEPSNSTPRLDLETVNGAITLKFGA</sequence>
<evidence type="ECO:0000313" key="2">
    <source>
        <dbReference type="Proteomes" id="UP000749646"/>
    </source>
</evidence>
<keyword evidence="2" id="KW-1185">Reference proteome</keyword>
<comment type="caution">
    <text evidence="1">The sequence shown here is derived from an EMBL/GenBank/DDBJ whole genome shotgun (WGS) entry which is preliminary data.</text>
</comment>
<gene>
    <name evidence="1" type="ORF">BGZ65_009875</name>
</gene>
<dbReference type="EMBL" id="JAAAHW010001557">
    <property type="protein sequence ID" value="KAF9994491.1"/>
    <property type="molecule type" value="Genomic_DNA"/>
</dbReference>
<reference evidence="1" key="1">
    <citation type="journal article" date="2020" name="Fungal Divers.">
        <title>Resolving the Mortierellaceae phylogeny through synthesis of multi-gene phylogenetics and phylogenomics.</title>
        <authorList>
            <person name="Vandepol N."/>
            <person name="Liber J."/>
            <person name="Desiro A."/>
            <person name="Na H."/>
            <person name="Kennedy M."/>
            <person name="Barry K."/>
            <person name="Grigoriev I.V."/>
            <person name="Miller A.N."/>
            <person name="O'Donnell K."/>
            <person name="Stajich J.E."/>
            <person name="Bonito G."/>
        </authorList>
    </citation>
    <scope>NUCLEOTIDE SEQUENCE</scope>
    <source>
        <strain evidence="1">MES-2147</strain>
    </source>
</reference>
<feature type="non-terminal residue" evidence="1">
    <location>
        <position position="322"/>
    </location>
</feature>
<name>A0A9P6MDY2_9FUNG</name>
<organism evidence="1 2">
    <name type="scientific">Modicella reniformis</name>
    <dbReference type="NCBI Taxonomy" id="1440133"/>
    <lineage>
        <taxon>Eukaryota</taxon>
        <taxon>Fungi</taxon>
        <taxon>Fungi incertae sedis</taxon>
        <taxon>Mucoromycota</taxon>
        <taxon>Mortierellomycotina</taxon>
        <taxon>Mortierellomycetes</taxon>
        <taxon>Mortierellales</taxon>
        <taxon>Mortierellaceae</taxon>
        <taxon>Modicella</taxon>
    </lineage>
</organism>
<accession>A0A9P6MDY2</accession>
<evidence type="ECO:0000313" key="1">
    <source>
        <dbReference type="EMBL" id="KAF9994491.1"/>
    </source>
</evidence>
<dbReference type="OrthoDB" id="2384767at2759"/>
<proteinExistence type="predicted"/>
<dbReference type="AlphaFoldDB" id="A0A9P6MDY2"/>
<dbReference type="Proteomes" id="UP000749646">
    <property type="component" value="Unassembled WGS sequence"/>
</dbReference>
<protein>
    <recommendedName>
        <fullName evidence="3">Adhesin domain-containing protein</fullName>
    </recommendedName>
</protein>